<dbReference type="AlphaFoldDB" id="A0A0C1C174"/>
<dbReference type="GO" id="GO:0016020">
    <property type="term" value="C:membrane"/>
    <property type="evidence" value="ECO:0007669"/>
    <property type="project" value="UniProtKB-SubCell"/>
</dbReference>
<evidence type="ECO:0000256" key="17">
    <source>
        <dbReference type="SAM" id="Phobius"/>
    </source>
</evidence>
<feature type="transmembrane region" description="Helical" evidence="17">
    <location>
        <begin position="162"/>
        <end position="183"/>
    </location>
</feature>
<comment type="catalytic activity">
    <reaction evidence="14">
        <text>a CDP-1,2-diacyl-sn-glycerol + sn-glycerol 3-phosphate = a 1,2-diacyl-sn-glycero-3-phospho-(1'-sn-glycero-3'-phosphate) + CMP + H(+)</text>
        <dbReference type="Rhea" id="RHEA:12593"/>
        <dbReference type="ChEBI" id="CHEBI:15378"/>
        <dbReference type="ChEBI" id="CHEBI:57597"/>
        <dbReference type="ChEBI" id="CHEBI:58332"/>
        <dbReference type="ChEBI" id="CHEBI:60110"/>
        <dbReference type="ChEBI" id="CHEBI:60377"/>
        <dbReference type="EC" id="2.7.8.5"/>
    </reaction>
</comment>
<dbReference type="EC" id="2.7.8.5" evidence="4 15"/>
<dbReference type="EMBL" id="JSAM01000076">
    <property type="protein sequence ID" value="KIA77436.1"/>
    <property type="molecule type" value="Genomic_DNA"/>
</dbReference>
<feature type="transmembrane region" description="Helical" evidence="17">
    <location>
        <begin position="132"/>
        <end position="150"/>
    </location>
</feature>
<dbReference type="Gene3D" id="1.20.120.1760">
    <property type="match status" value="1"/>
</dbReference>
<feature type="transmembrane region" description="Helical" evidence="17">
    <location>
        <begin position="77"/>
        <end position="103"/>
    </location>
</feature>
<evidence type="ECO:0000256" key="4">
    <source>
        <dbReference type="ARBA" id="ARBA00013170"/>
    </source>
</evidence>
<protein>
    <recommendedName>
        <fullName evidence="5 15">CDP-diacylglycerol--glycerol-3-phosphate 3-phosphatidyltransferase</fullName>
        <ecNumber evidence="4 15">2.7.8.5</ecNumber>
    </recommendedName>
</protein>
<accession>A0A0C1C174</accession>
<dbReference type="InterPro" id="IPR043130">
    <property type="entry name" value="CDP-OH_PTrfase_TM_dom"/>
</dbReference>
<evidence type="ECO:0000256" key="5">
    <source>
        <dbReference type="ARBA" id="ARBA00014944"/>
    </source>
</evidence>
<evidence type="ECO:0000313" key="18">
    <source>
        <dbReference type="EMBL" id="KIA77436.1"/>
    </source>
</evidence>
<gene>
    <name evidence="18" type="primary">pgsA</name>
    <name evidence="18" type="ORF">DB43_GG00150</name>
</gene>
<comment type="caution">
    <text evidence="18">The sequence shown here is derived from an EMBL/GenBank/DDBJ whole genome shotgun (WGS) entry which is preliminary data.</text>
</comment>
<evidence type="ECO:0000256" key="14">
    <source>
        <dbReference type="ARBA" id="ARBA00048586"/>
    </source>
</evidence>
<evidence type="ECO:0000256" key="1">
    <source>
        <dbReference type="ARBA" id="ARBA00004141"/>
    </source>
</evidence>
<sequence>MNIANALTIIRLCISPFFLLVYLKPDFFNISTTGLPYVLLALWAVSELSDAFDGYLARRYNQVTELGKILDPMADSIAHTTVFLTFTESPVNLPIPLLFVFLYRDSVVSTLRTICALKGFALAARTSGKIKAVIQAMAAFFILLLMIPHAKGLLSQENLHFTSTWIVTGAALYTIYSGFDYIYANWSYIARMLIPPQNPTQSG</sequence>
<dbReference type="GO" id="GO:0046474">
    <property type="term" value="P:glycerophospholipid biosynthetic process"/>
    <property type="evidence" value="ECO:0007669"/>
    <property type="project" value="TreeGrafter"/>
</dbReference>
<dbReference type="GO" id="GO:0008444">
    <property type="term" value="F:CDP-diacylglycerol-glycerol-3-phosphate 3-phosphatidyltransferase activity"/>
    <property type="evidence" value="ECO:0007669"/>
    <property type="project" value="UniProtKB-UniRule"/>
</dbReference>
<evidence type="ECO:0000256" key="9">
    <source>
        <dbReference type="ARBA" id="ARBA00022989"/>
    </source>
</evidence>
<dbReference type="InterPro" id="IPR050324">
    <property type="entry name" value="CDP-alcohol_PTase-I"/>
</dbReference>
<evidence type="ECO:0000256" key="6">
    <source>
        <dbReference type="ARBA" id="ARBA00022516"/>
    </source>
</evidence>
<keyword evidence="9 17" id="KW-1133">Transmembrane helix</keyword>
<keyword evidence="8 17" id="KW-0812">Transmembrane</keyword>
<dbReference type="RefSeq" id="WP_013925252.1">
    <property type="nucleotide sequence ID" value="NZ_BAWW01000008.1"/>
</dbReference>
<name>A0A0C1C174_9BACT</name>
<proteinExistence type="inferred from homology"/>
<reference evidence="18 19" key="1">
    <citation type="journal article" date="2014" name="Mol. Biol. Evol.">
        <title>Massive expansion of Ubiquitination-related gene families within the Chlamydiae.</title>
        <authorList>
            <person name="Domman D."/>
            <person name="Collingro A."/>
            <person name="Lagkouvardos I."/>
            <person name="Gehre L."/>
            <person name="Weinmaier T."/>
            <person name="Rattei T."/>
            <person name="Subtil A."/>
            <person name="Horn M."/>
        </authorList>
    </citation>
    <scope>NUCLEOTIDE SEQUENCE [LARGE SCALE GENOMIC DNA]</scope>
    <source>
        <strain evidence="18 19">OEW1</strain>
    </source>
</reference>
<dbReference type="OMA" id="VQEFWNL"/>
<keyword evidence="6" id="KW-0444">Lipid biosynthesis</keyword>
<feature type="transmembrane region" description="Helical" evidence="17">
    <location>
        <begin position="35"/>
        <end position="57"/>
    </location>
</feature>
<dbReference type="PATRIC" id="fig|83552.4.peg.1399"/>
<keyword evidence="12" id="KW-0594">Phospholipid biosynthesis</keyword>
<dbReference type="PROSITE" id="PS00379">
    <property type="entry name" value="CDP_ALCOHOL_P_TRANSF"/>
    <property type="match status" value="1"/>
</dbReference>
<comment type="similarity">
    <text evidence="3 16">Belongs to the CDP-alcohol phosphatidyltransferase class-I family.</text>
</comment>
<dbReference type="InterPro" id="IPR048254">
    <property type="entry name" value="CDP_ALCOHOL_P_TRANSF_CS"/>
</dbReference>
<dbReference type="PANTHER" id="PTHR14269:SF62">
    <property type="entry name" value="CDP-DIACYLGLYCEROL--GLYCEROL-3-PHOSPHATE 3-PHOSPHATIDYLTRANSFERASE 1, CHLOROPLASTIC"/>
    <property type="match status" value="1"/>
</dbReference>
<evidence type="ECO:0000256" key="15">
    <source>
        <dbReference type="NCBIfam" id="TIGR00560"/>
    </source>
</evidence>
<keyword evidence="13" id="KW-1208">Phospholipid metabolism</keyword>
<dbReference type="PANTHER" id="PTHR14269">
    <property type="entry name" value="CDP-DIACYLGLYCEROL--GLYCEROL-3-PHOSPHATE 3-PHOSPHATIDYLTRANSFERASE-RELATED"/>
    <property type="match status" value="1"/>
</dbReference>
<evidence type="ECO:0000256" key="16">
    <source>
        <dbReference type="RuleBase" id="RU003750"/>
    </source>
</evidence>
<dbReference type="NCBIfam" id="TIGR00560">
    <property type="entry name" value="pgsA"/>
    <property type="match status" value="1"/>
</dbReference>
<organism evidence="18 19">
    <name type="scientific">Parachlamydia acanthamoebae</name>
    <dbReference type="NCBI Taxonomy" id="83552"/>
    <lineage>
        <taxon>Bacteria</taxon>
        <taxon>Pseudomonadati</taxon>
        <taxon>Chlamydiota</taxon>
        <taxon>Chlamydiia</taxon>
        <taxon>Parachlamydiales</taxon>
        <taxon>Parachlamydiaceae</taxon>
        <taxon>Parachlamydia</taxon>
    </lineage>
</organism>
<evidence type="ECO:0000313" key="19">
    <source>
        <dbReference type="Proteomes" id="UP000031307"/>
    </source>
</evidence>
<dbReference type="Proteomes" id="UP000031307">
    <property type="component" value="Unassembled WGS sequence"/>
</dbReference>
<evidence type="ECO:0000256" key="8">
    <source>
        <dbReference type="ARBA" id="ARBA00022692"/>
    </source>
</evidence>
<keyword evidence="11 17" id="KW-0472">Membrane</keyword>
<dbReference type="InterPro" id="IPR004570">
    <property type="entry name" value="Phosphatidylglycerol_P_synth"/>
</dbReference>
<evidence type="ECO:0000256" key="7">
    <source>
        <dbReference type="ARBA" id="ARBA00022679"/>
    </source>
</evidence>
<keyword evidence="7 16" id="KW-0808">Transferase</keyword>
<evidence type="ECO:0000256" key="2">
    <source>
        <dbReference type="ARBA" id="ARBA00005042"/>
    </source>
</evidence>
<keyword evidence="10" id="KW-0443">Lipid metabolism</keyword>
<evidence type="ECO:0000256" key="10">
    <source>
        <dbReference type="ARBA" id="ARBA00023098"/>
    </source>
</evidence>
<evidence type="ECO:0000256" key="11">
    <source>
        <dbReference type="ARBA" id="ARBA00023136"/>
    </source>
</evidence>
<dbReference type="PIRSF" id="PIRSF000847">
    <property type="entry name" value="Phos_ph_gly_syn"/>
    <property type="match status" value="1"/>
</dbReference>
<comment type="pathway">
    <text evidence="2">Phospholipid metabolism; phosphatidylglycerol biosynthesis; phosphatidylglycerol from CDP-diacylglycerol: step 1/2.</text>
</comment>
<dbReference type="InterPro" id="IPR000462">
    <property type="entry name" value="CDP-OH_P_trans"/>
</dbReference>
<comment type="subcellular location">
    <subcellularLocation>
        <location evidence="1">Membrane</location>
        <topology evidence="1">Multi-pass membrane protein</topology>
    </subcellularLocation>
</comment>
<dbReference type="Pfam" id="PF01066">
    <property type="entry name" value="CDP-OH_P_transf"/>
    <property type="match status" value="1"/>
</dbReference>
<evidence type="ECO:0000256" key="12">
    <source>
        <dbReference type="ARBA" id="ARBA00023209"/>
    </source>
</evidence>
<evidence type="ECO:0000256" key="3">
    <source>
        <dbReference type="ARBA" id="ARBA00010441"/>
    </source>
</evidence>
<evidence type="ECO:0000256" key="13">
    <source>
        <dbReference type="ARBA" id="ARBA00023264"/>
    </source>
</evidence>